<dbReference type="AlphaFoldDB" id="A0A6V7NPC1"/>
<evidence type="ECO:0000313" key="3">
    <source>
        <dbReference type="EMBL" id="CAD1820433.1"/>
    </source>
</evidence>
<proteinExistence type="predicted"/>
<dbReference type="InterPro" id="IPR052987">
    <property type="entry name" value="Chloroplast_AMP-bd_Enzymes"/>
</dbReference>
<dbReference type="PANTHER" id="PTHR43813:SF1">
    <property type="entry name" value="ACYL-ACTIVATING ENZYME 16, CHLOROPLASTIC-RELATED"/>
    <property type="match status" value="1"/>
</dbReference>
<organism evidence="3">
    <name type="scientific">Ananas comosus var. bracteatus</name>
    <name type="common">red pineapple</name>
    <dbReference type="NCBI Taxonomy" id="296719"/>
    <lineage>
        <taxon>Eukaryota</taxon>
        <taxon>Viridiplantae</taxon>
        <taxon>Streptophyta</taxon>
        <taxon>Embryophyta</taxon>
        <taxon>Tracheophyta</taxon>
        <taxon>Spermatophyta</taxon>
        <taxon>Magnoliopsida</taxon>
        <taxon>Liliopsida</taxon>
        <taxon>Poales</taxon>
        <taxon>Bromeliaceae</taxon>
        <taxon>Bromelioideae</taxon>
        <taxon>Ananas</taxon>
    </lineage>
</organism>
<dbReference type="InterPro" id="IPR000873">
    <property type="entry name" value="AMP-dep_synth/lig_dom"/>
</dbReference>
<keyword evidence="1" id="KW-0732">Signal</keyword>
<dbReference type="GO" id="GO:0030497">
    <property type="term" value="P:fatty acid elongation"/>
    <property type="evidence" value="ECO:0007669"/>
    <property type="project" value="TreeGrafter"/>
</dbReference>
<feature type="chain" id="PRO_5027653882" description="AMP-dependent synthetase/ligase domain-containing protein" evidence="1">
    <location>
        <begin position="26"/>
        <end position="310"/>
    </location>
</feature>
<protein>
    <recommendedName>
        <fullName evidence="2">AMP-dependent synthetase/ligase domain-containing protein</fullName>
    </recommendedName>
</protein>
<dbReference type="Pfam" id="PF23562">
    <property type="entry name" value="AMP-binding_C_3"/>
    <property type="match status" value="1"/>
</dbReference>
<evidence type="ECO:0000259" key="2">
    <source>
        <dbReference type="Pfam" id="PF00501"/>
    </source>
</evidence>
<name>A0A6V7NPC1_ANACO</name>
<gene>
    <name evidence="3" type="ORF">CB5_LOCUS3644</name>
</gene>
<evidence type="ECO:0000256" key="1">
    <source>
        <dbReference type="SAM" id="SignalP"/>
    </source>
</evidence>
<dbReference type="Gene3D" id="3.40.50.980">
    <property type="match status" value="1"/>
</dbReference>
<dbReference type="Pfam" id="PF00501">
    <property type="entry name" value="AMP-binding"/>
    <property type="match status" value="1"/>
</dbReference>
<dbReference type="PANTHER" id="PTHR43813">
    <property type="entry name" value="ACYL-ACTIVATING ENZYME 16, CHLOROPLASTIC-RELATED"/>
    <property type="match status" value="1"/>
</dbReference>
<reference evidence="3" key="1">
    <citation type="submission" date="2020-07" db="EMBL/GenBank/DDBJ databases">
        <authorList>
            <person name="Lin J."/>
        </authorList>
    </citation>
    <scope>NUCLEOTIDE SEQUENCE</scope>
</reference>
<sequence length="310" mass="34288">MICGGINHISFILFLQSMKCYIVQSASKSMQALPEGSFSHLTLIKISLVYMEAKRVYEGGISGGGSLPMHIDRFFEVIGVNLQNSYGLTETSPVIAIRRPAYNILGTVGPPMKHTEIKVVDIENGDLLSNGSKGVIKIKGPLVMKGYYKNALATKVVMDEDGRFNTSDIGWIVPKHARGRSCECGGMLVIEGRAKDTILLSTGENVEPTVLEEAAMRSRLIHQIVVVGQDQRRLGALVVPNKDEILAVARKILLYDEIRTWTSECTFHIGPISIGDEPFTIENGLMTQTMKIRRDKVAARYCKQITNLYK</sequence>
<dbReference type="GO" id="GO:0008922">
    <property type="term" value="F:long-chain fatty acid [acyl-carrier-protein] ligase activity"/>
    <property type="evidence" value="ECO:0007669"/>
    <property type="project" value="TreeGrafter"/>
</dbReference>
<dbReference type="SUPFAM" id="SSF56801">
    <property type="entry name" value="Acetyl-CoA synthetase-like"/>
    <property type="match status" value="1"/>
</dbReference>
<dbReference type="GO" id="GO:0009507">
    <property type="term" value="C:chloroplast"/>
    <property type="evidence" value="ECO:0007669"/>
    <property type="project" value="TreeGrafter"/>
</dbReference>
<dbReference type="Gene3D" id="2.30.38.10">
    <property type="entry name" value="Luciferase, Domain 3"/>
    <property type="match status" value="1"/>
</dbReference>
<feature type="signal peptide" evidence="1">
    <location>
        <begin position="1"/>
        <end position="25"/>
    </location>
</feature>
<feature type="domain" description="AMP-dependent synthetase/ligase" evidence="2">
    <location>
        <begin position="60"/>
        <end position="148"/>
    </location>
</feature>
<dbReference type="EMBL" id="LR862140">
    <property type="protein sequence ID" value="CAD1820433.1"/>
    <property type="molecule type" value="Genomic_DNA"/>
</dbReference>
<accession>A0A6V7NPC1</accession>